<feature type="transmembrane region" description="Helical" evidence="1">
    <location>
        <begin position="18"/>
        <end position="36"/>
    </location>
</feature>
<keyword evidence="1" id="KW-1133">Transmembrane helix</keyword>
<evidence type="ECO:0000313" key="2">
    <source>
        <dbReference type="EMBL" id="TFH76374.1"/>
    </source>
</evidence>
<keyword evidence="1" id="KW-0812">Transmembrane</keyword>
<sequence>MKISNIKKWSTEKLSQSIFYVLVGFAVITFFLFFFVGYDMPFEENPDFNAPFFTNLLLVTMWIFFLLALCLAIYSFVRVGKRKSKGEMKMNGIPAGNIVWITWGGTLALLVLTFVLGSSGMILINGQAFTDWLWLKLSDMFIWSSATLLLCAIGAVLFGATRYIRKDRKRFKK</sequence>
<keyword evidence="3" id="KW-1185">Reference proteome</keyword>
<dbReference type="EMBL" id="SGVY01000046">
    <property type="protein sequence ID" value="TFH76374.1"/>
    <property type="molecule type" value="Genomic_DNA"/>
</dbReference>
<organism evidence="2 3">
    <name type="scientific">Segatella hominis</name>
    <dbReference type="NCBI Taxonomy" id="2518605"/>
    <lineage>
        <taxon>Bacteria</taxon>
        <taxon>Pseudomonadati</taxon>
        <taxon>Bacteroidota</taxon>
        <taxon>Bacteroidia</taxon>
        <taxon>Bacteroidales</taxon>
        <taxon>Prevotellaceae</taxon>
        <taxon>Segatella</taxon>
    </lineage>
</organism>
<proteinExistence type="predicted"/>
<evidence type="ECO:0000313" key="3">
    <source>
        <dbReference type="Proteomes" id="UP000297872"/>
    </source>
</evidence>
<gene>
    <name evidence="2" type="ORF">EXN75_13565</name>
</gene>
<dbReference type="Proteomes" id="UP000297872">
    <property type="component" value="Unassembled WGS sequence"/>
</dbReference>
<comment type="caution">
    <text evidence="2">The sequence shown here is derived from an EMBL/GenBank/DDBJ whole genome shotgun (WGS) entry which is preliminary data.</text>
</comment>
<keyword evidence="1" id="KW-0472">Membrane</keyword>
<feature type="transmembrane region" description="Helical" evidence="1">
    <location>
        <begin position="98"/>
        <end position="122"/>
    </location>
</feature>
<dbReference type="RefSeq" id="WP_134844213.1">
    <property type="nucleotide sequence ID" value="NZ_SGVY01000046.1"/>
</dbReference>
<feature type="transmembrane region" description="Helical" evidence="1">
    <location>
        <begin position="142"/>
        <end position="164"/>
    </location>
</feature>
<name>A0A4Y8V994_9BACT</name>
<accession>A0A4Y8V994</accession>
<evidence type="ECO:0000256" key="1">
    <source>
        <dbReference type="SAM" id="Phobius"/>
    </source>
</evidence>
<reference evidence="2 3" key="1">
    <citation type="submission" date="2019-02" db="EMBL/GenBank/DDBJ databases">
        <title>Draft Genome Sequence of the Prevotella sp. BCRC 81118, Isolated from Human Feces.</title>
        <authorList>
            <person name="Huang C.-H."/>
        </authorList>
    </citation>
    <scope>NUCLEOTIDE SEQUENCE [LARGE SCALE GENOMIC DNA]</scope>
    <source>
        <strain evidence="2 3">BCRC 81118</strain>
    </source>
</reference>
<dbReference type="OrthoDB" id="1082916at2"/>
<feature type="transmembrane region" description="Helical" evidence="1">
    <location>
        <begin position="56"/>
        <end position="77"/>
    </location>
</feature>
<protein>
    <submittedName>
        <fullName evidence="2">Uncharacterized protein</fullName>
    </submittedName>
</protein>
<dbReference type="AlphaFoldDB" id="A0A4Y8V994"/>
<dbReference type="GeneID" id="302996295"/>